<dbReference type="InterPro" id="IPR036515">
    <property type="entry name" value="Transposase_17_sf"/>
</dbReference>
<gene>
    <name evidence="3" type="ORF">KsCSTR_26190</name>
    <name evidence="4" type="ORF">KSMBR1_3975</name>
    <name evidence="2" type="ORF">kuste2677</name>
</gene>
<dbReference type="RefSeq" id="WP_099326840.1">
    <property type="nucleotide sequence ID" value="NZ_CP049055.1"/>
</dbReference>
<reference evidence="4" key="4">
    <citation type="submission" date="2017-10" db="EMBL/GenBank/DDBJ databases">
        <authorList>
            <person name="Banno H."/>
            <person name="Chua N.-H."/>
        </authorList>
    </citation>
    <scope>NUCLEOTIDE SEQUENCE [LARGE SCALE GENOMIC DNA]</scope>
    <source>
        <strain evidence="4">Kuenenia_mbr1_ru-nijmegen</strain>
    </source>
</reference>
<evidence type="ECO:0000313" key="3">
    <source>
        <dbReference type="EMBL" id="QII11998.1"/>
    </source>
</evidence>
<dbReference type="EMBL" id="LT934425">
    <property type="protein sequence ID" value="SOH06447.1"/>
    <property type="molecule type" value="Genomic_DNA"/>
</dbReference>
<dbReference type="PANTHER" id="PTHR34322:SF2">
    <property type="entry name" value="TRANSPOSASE IS200-LIKE DOMAIN-CONTAINING PROTEIN"/>
    <property type="match status" value="1"/>
</dbReference>
<dbReference type="GO" id="GO:0006313">
    <property type="term" value="P:DNA transposition"/>
    <property type="evidence" value="ECO:0007669"/>
    <property type="project" value="InterPro"/>
</dbReference>
<sequence>MAYSIKGAYYHLLSCANERRDILRDNDDRVLFLKTLGNMSDRFEVEVYAYVLMDNPYHLLHEKIFVTALFWVLRSLLTV</sequence>
<evidence type="ECO:0000259" key="1">
    <source>
        <dbReference type="Pfam" id="PF01797"/>
    </source>
</evidence>
<keyword evidence="5" id="KW-1185">Reference proteome</keyword>
<evidence type="ECO:0000313" key="4">
    <source>
        <dbReference type="EMBL" id="SOH06447.1"/>
    </source>
</evidence>
<dbReference type="EMBL" id="CP049055">
    <property type="protein sequence ID" value="QII11998.1"/>
    <property type="molecule type" value="Genomic_DNA"/>
</dbReference>
<feature type="domain" description="Transposase IS200-like" evidence="1">
    <location>
        <begin position="6"/>
        <end position="61"/>
    </location>
</feature>
<dbReference type="KEGG" id="kst:KSMBR1_3975"/>
<proteinExistence type="predicted"/>
<dbReference type="Proteomes" id="UP000221734">
    <property type="component" value="Chromosome Kuenenia_stuttgartiensis_MBR1"/>
</dbReference>
<evidence type="ECO:0000313" key="6">
    <source>
        <dbReference type="Proteomes" id="UP000501926"/>
    </source>
</evidence>
<dbReference type="AlphaFoldDB" id="Q1Q763"/>
<dbReference type="OrthoDB" id="9815051at2"/>
<dbReference type="InterPro" id="IPR002686">
    <property type="entry name" value="Transposase_17"/>
</dbReference>
<reference evidence="3 6" key="5">
    <citation type="submission" date="2020-02" db="EMBL/GenBank/DDBJ databases">
        <title>Newly sequenced genome of strain CSTR1 showed variability in Candidatus Kuenenia stuttgartiensis genomes.</title>
        <authorList>
            <person name="Ding C."/>
            <person name="Adrian L."/>
        </authorList>
    </citation>
    <scope>NUCLEOTIDE SEQUENCE [LARGE SCALE GENOMIC DNA]</scope>
    <source>
        <strain evidence="3 6">CSTR1</strain>
    </source>
</reference>
<protein>
    <recommendedName>
        <fullName evidence="1">Transposase IS200-like domain-containing protein</fullName>
    </recommendedName>
</protein>
<dbReference type="Pfam" id="PF01797">
    <property type="entry name" value="Y1_Tnp"/>
    <property type="match status" value="1"/>
</dbReference>
<dbReference type="EMBL" id="CT573071">
    <property type="protein sequence ID" value="CAJ73426.1"/>
    <property type="molecule type" value="Genomic_DNA"/>
</dbReference>
<reference evidence="2" key="1">
    <citation type="journal article" date="2006" name="Nature">
        <title>Deciphering the evolution and metabolism of an anammox bacterium from a community genome.</title>
        <authorList>
            <person name="Strous M."/>
            <person name="Pelletier E."/>
            <person name="Mangenot S."/>
            <person name="Rattei T."/>
            <person name="Lehner A."/>
            <person name="Taylor M.W."/>
            <person name="Horn M."/>
            <person name="Daims H."/>
            <person name="Bartol-Mavel D."/>
            <person name="Wincker P."/>
            <person name="Barbe V."/>
            <person name="Fonknechten N."/>
            <person name="Vallenet D."/>
            <person name="Segurens B."/>
            <person name="Schenowitz-Truong C."/>
            <person name="Medigue C."/>
            <person name="Collingro A."/>
            <person name="Snel B."/>
            <person name="Dutilh B.E."/>
            <person name="OpDenCamp H.J.M."/>
            <person name="vanDerDrift C."/>
            <person name="Cirpus I."/>
            <person name="vanDePas-Schoonen K.T."/>
            <person name="Harhangi H.R."/>
            <person name="vanNiftrik L."/>
            <person name="Schmid M."/>
            <person name="Keltjens J."/>
            <person name="vanDeVossenberg J."/>
            <person name="Kartal B."/>
            <person name="Meier H."/>
            <person name="Frishman D."/>
            <person name="Huynen M.A."/>
            <person name="Mewes H."/>
            <person name="Weissenbach J."/>
            <person name="Jetten M.S.M."/>
            <person name="Wagner M."/>
            <person name="LePaslier D."/>
        </authorList>
    </citation>
    <scope>NUCLEOTIDE SEQUENCE</scope>
</reference>
<accession>Q1Q763</accession>
<dbReference type="Gene3D" id="3.30.70.1290">
    <property type="entry name" value="Transposase IS200-like"/>
    <property type="match status" value="1"/>
</dbReference>
<evidence type="ECO:0000313" key="2">
    <source>
        <dbReference type="EMBL" id="CAJ73426.1"/>
    </source>
</evidence>
<evidence type="ECO:0000313" key="5">
    <source>
        <dbReference type="Proteomes" id="UP000221734"/>
    </source>
</evidence>
<dbReference type="Proteomes" id="UP000501926">
    <property type="component" value="Chromosome"/>
</dbReference>
<dbReference type="SUPFAM" id="SSF143422">
    <property type="entry name" value="Transposase IS200-like"/>
    <property type="match status" value="1"/>
</dbReference>
<organism evidence="2">
    <name type="scientific">Kuenenia stuttgartiensis</name>
    <dbReference type="NCBI Taxonomy" id="174633"/>
    <lineage>
        <taxon>Bacteria</taxon>
        <taxon>Pseudomonadati</taxon>
        <taxon>Planctomycetota</taxon>
        <taxon>Candidatus Brocadiia</taxon>
        <taxon>Candidatus Brocadiales</taxon>
        <taxon>Candidatus Brocadiaceae</taxon>
        <taxon>Candidatus Kuenenia</taxon>
    </lineage>
</organism>
<dbReference type="GO" id="GO:0003677">
    <property type="term" value="F:DNA binding"/>
    <property type="evidence" value="ECO:0007669"/>
    <property type="project" value="InterPro"/>
</dbReference>
<reference evidence="5" key="3">
    <citation type="submission" date="2017-10" db="EMBL/GenBank/DDBJ databases">
        <authorList>
            <person name="Frank J."/>
        </authorList>
    </citation>
    <scope>NUCLEOTIDE SEQUENCE [LARGE SCALE GENOMIC DNA]</scope>
</reference>
<dbReference type="PANTHER" id="PTHR34322">
    <property type="entry name" value="TRANSPOSASE, Y1_TNP DOMAIN-CONTAINING"/>
    <property type="match status" value="1"/>
</dbReference>
<dbReference type="GO" id="GO:0004803">
    <property type="term" value="F:transposase activity"/>
    <property type="evidence" value="ECO:0007669"/>
    <property type="project" value="InterPro"/>
</dbReference>
<name>Q1Q763_KUEST</name>
<reference evidence="2" key="2">
    <citation type="submission" date="2006-01" db="EMBL/GenBank/DDBJ databases">
        <authorList>
            <person name="Genoscope"/>
        </authorList>
    </citation>
    <scope>NUCLEOTIDE SEQUENCE</scope>
</reference>